<gene>
    <name evidence="2" type="ORF">CLEP1334_LOCUS28320</name>
</gene>
<dbReference type="AlphaFoldDB" id="A0A7S0JIP5"/>
<evidence type="ECO:0008006" key="3">
    <source>
        <dbReference type="Google" id="ProtNLM"/>
    </source>
</evidence>
<evidence type="ECO:0000256" key="1">
    <source>
        <dbReference type="SAM" id="SignalP"/>
    </source>
</evidence>
<reference evidence="2" key="1">
    <citation type="submission" date="2021-01" db="EMBL/GenBank/DDBJ databases">
        <authorList>
            <person name="Corre E."/>
            <person name="Pelletier E."/>
            <person name="Niang G."/>
            <person name="Scheremetjew M."/>
            <person name="Finn R."/>
            <person name="Kale V."/>
            <person name="Holt S."/>
            <person name="Cochrane G."/>
            <person name="Meng A."/>
            <person name="Brown T."/>
            <person name="Cohen L."/>
        </authorList>
    </citation>
    <scope>NUCLEOTIDE SEQUENCE</scope>
    <source>
        <strain evidence="2">RCC1130</strain>
    </source>
</reference>
<feature type="chain" id="PRO_5030973780" description="Lipase domain-containing protein" evidence="1">
    <location>
        <begin position="21"/>
        <end position="284"/>
    </location>
</feature>
<name>A0A7S0JIP5_9EUKA</name>
<organism evidence="2">
    <name type="scientific">Calcidiscus leptoporus</name>
    <dbReference type="NCBI Taxonomy" id="127549"/>
    <lineage>
        <taxon>Eukaryota</taxon>
        <taxon>Haptista</taxon>
        <taxon>Haptophyta</taxon>
        <taxon>Prymnesiophyceae</taxon>
        <taxon>Coccolithales</taxon>
        <taxon>Calcidiscaceae</taxon>
        <taxon>Calcidiscus</taxon>
    </lineage>
</organism>
<dbReference type="Gene3D" id="3.40.50.1820">
    <property type="entry name" value="alpha/beta hydrolase"/>
    <property type="match status" value="1"/>
</dbReference>
<dbReference type="EMBL" id="HBER01056732">
    <property type="protein sequence ID" value="CAD8553029.1"/>
    <property type="molecule type" value="Transcribed_RNA"/>
</dbReference>
<sequence>MHTLGALPLLLLLDGVPAHAETAALPRLRFVQRAAALVVSPLCLGEVYMQSPPPPWSERASDPLLLGASRKLVLLFPGAGGPDANTARIVNKLRARGDAVQLLDWSEQCGDTLRAPNNARRLGDRLGNELARSNPLPKLHVIGVSVGAHAADALTAAFRARAPETHIHLTLLDPFLARGIGGLVLSKAAYGVRRFGASADYCESLYNTDDPVPSTSSPVKQAVNYDLTLCKERSRFKPLPGDSLHSWPAAWYGTHCDELLDAAGVQPHHADGICRKRGTIIVVP</sequence>
<proteinExistence type="predicted"/>
<accession>A0A7S0JIP5</accession>
<evidence type="ECO:0000313" key="2">
    <source>
        <dbReference type="EMBL" id="CAD8553029.1"/>
    </source>
</evidence>
<feature type="signal peptide" evidence="1">
    <location>
        <begin position="1"/>
        <end position="20"/>
    </location>
</feature>
<dbReference type="SUPFAM" id="SSF53474">
    <property type="entry name" value="alpha/beta-Hydrolases"/>
    <property type="match status" value="1"/>
</dbReference>
<protein>
    <recommendedName>
        <fullName evidence="3">Lipase domain-containing protein</fullName>
    </recommendedName>
</protein>
<keyword evidence="1" id="KW-0732">Signal</keyword>
<dbReference type="InterPro" id="IPR029058">
    <property type="entry name" value="AB_hydrolase_fold"/>
</dbReference>